<evidence type="ECO:0000256" key="5">
    <source>
        <dbReference type="ARBA" id="ARBA00022840"/>
    </source>
</evidence>
<dbReference type="EMBL" id="WMBT01000005">
    <property type="protein sequence ID" value="MTE00821.1"/>
    <property type="molecule type" value="Genomic_DNA"/>
</dbReference>
<keyword evidence="4" id="KW-0547">Nucleotide-binding</keyword>
<comment type="caution">
    <text evidence="7">The sequence shown here is derived from an EMBL/GenBank/DDBJ whole genome shotgun (WGS) entry which is preliminary data.</text>
</comment>
<evidence type="ECO:0000256" key="2">
    <source>
        <dbReference type="ARBA" id="ARBA00022448"/>
    </source>
</evidence>
<evidence type="ECO:0000256" key="3">
    <source>
        <dbReference type="ARBA" id="ARBA00022458"/>
    </source>
</evidence>
<keyword evidence="8" id="KW-1185">Reference proteome</keyword>
<dbReference type="PROSITE" id="PS50893">
    <property type="entry name" value="ABC_TRANSPORTER_2"/>
    <property type="match status" value="1"/>
</dbReference>
<dbReference type="NCBIfam" id="TIGR03864">
    <property type="entry name" value="PQQ_ABC_ATP"/>
    <property type="match status" value="1"/>
</dbReference>
<dbReference type="InterPro" id="IPR027417">
    <property type="entry name" value="P-loop_NTPase"/>
</dbReference>
<dbReference type="RefSeq" id="WP_328288515.1">
    <property type="nucleotide sequence ID" value="NZ_WMBT01000005.1"/>
</dbReference>
<dbReference type="Proteomes" id="UP000481417">
    <property type="component" value="Unassembled WGS sequence"/>
</dbReference>
<dbReference type="PANTHER" id="PTHR42711">
    <property type="entry name" value="ABC TRANSPORTER ATP-BINDING PROTEIN"/>
    <property type="match status" value="1"/>
</dbReference>
<dbReference type="Gene3D" id="3.40.50.300">
    <property type="entry name" value="P-loop containing nucleotide triphosphate hydrolases"/>
    <property type="match status" value="1"/>
</dbReference>
<dbReference type="InterPro" id="IPR003439">
    <property type="entry name" value="ABC_transporter-like_ATP-bd"/>
</dbReference>
<dbReference type="InterPro" id="IPR022467">
    <property type="entry name" value="ABC_transprt_ATP-bd_su_PQQ"/>
</dbReference>
<keyword evidence="2" id="KW-0813">Transport</keyword>
<dbReference type="InterPro" id="IPR050763">
    <property type="entry name" value="ABC_transporter_ATP-binding"/>
</dbReference>
<evidence type="ECO:0000256" key="4">
    <source>
        <dbReference type="ARBA" id="ARBA00022741"/>
    </source>
</evidence>
<feature type="domain" description="ABC transporter" evidence="6">
    <location>
        <begin position="6"/>
        <end position="236"/>
    </location>
</feature>
<evidence type="ECO:0000313" key="7">
    <source>
        <dbReference type="EMBL" id="MTE00821.1"/>
    </source>
</evidence>
<evidence type="ECO:0000313" key="8">
    <source>
        <dbReference type="Proteomes" id="UP000481417"/>
    </source>
</evidence>
<reference evidence="7 8" key="1">
    <citation type="submission" date="2019-11" db="EMBL/GenBank/DDBJ databases">
        <authorList>
            <person name="Lang L."/>
        </authorList>
    </citation>
    <scope>NUCLEOTIDE SEQUENCE [LARGE SCALE GENOMIC DNA]</scope>
    <source>
        <strain evidence="7 8">YIM 132242</strain>
    </source>
</reference>
<comment type="similarity">
    <text evidence="1">Belongs to the ABC transporter superfamily.</text>
</comment>
<accession>A0A6L6HR42</accession>
<dbReference type="SUPFAM" id="SSF52540">
    <property type="entry name" value="P-loop containing nucleoside triphosphate hydrolases"/>
    <property type="match status" value="1"/>
</dbReference>
<gene>
    <name evidence="7" type="ORF">GIY56_11010</name>
</gene>
<dbReference type="PROSITE" id="PS00211">
    <property type="entry name" value="ABC_TRANSPORTER_1"/>
    <property type="match status" value="1"/>
</dbReference>
<dbReference type="Pfam" id="PF00005">
    <property type="entry name" value="ABC_tran"/>
    <property type="match status" value="1"/>
</dbReference>
<dbReference type="PANTHER" id="PTHR42711:SF5">
    <property type="entry name" value="ABC TRANSPORTER ATP-BINDING PROTEIN NATA"/>
    <property type="match status" value="1"/>
</dbReference>
<keyword evidence="3" id="KW-0536">Nodulation</keyword>
<dbReference type="InterPro" id="IPR017871">
    <property type="entry name" value="ABC_transporter-like_CS"/>
</dbReference>
<dbReference type="GO" id="GO:0016887">
    <property type="term" value="F:ATP hydrolysis activity"/>
    <property type="evidence" value="ECO:0007669"/>
    <property type="project" value="InterPro"/>
</dbReference>
<evidence type="ECO:0000259" key="6">
    <source>
        <dbReference type="PROSITE" id="PS50893"/>
    </source>
</evidence>
<organism evidence="7 8">
    <name type="scientific">Paracoccus lichenicola</name>
    <dbReference type="NCBI Taxonomy" id="2665644"/>
    <lineage>
        <taxon>Bacteria</taxon>
        <taxon>Pseudomonadati</taxon>
        <taxon>Pseudomonadota</taxon>
        <taxon>Alphaproteobacteria</taxon>
        <taxon>Rhodobacterales</taxon>
        <taxon>Paracoccaceae</taxon>
        <taxon>Paracoccus</taxon>
    </lineage>
</organism>
<dbReference type="AlphaFoldDB" id="A0A6L6HR42"/>
<dbReference type="GO" id="GO:0005524">
    <property type="term" value="F:ATP binding"/>
    <property type="evidence" value="ECO:0007669"/>
    <property type="project" value="UniProtKB-KW"/>
</dbReference>
<dbReference type="InterPro" id="IPR003593">
    <property type="entry name" value="AAA+_ATPase"/>
</dbReference>
<keyword evidence="5 7" id="KW-0067">ATP-binding</keyword>
<protein>
    <submittedName>
        <fullName evidence="7">ATP-binding cassette domain-containing protein</fullName>
    </submittedName>
</protein>
<sequence length="241" mass="25304">MTTDALRITGLSHRFGSVPALSDVSLTVPRGSFTALLGVNGAGKTTLFSLVTRLYSNVSGSIEVAGYDVRRQPAQAMARLGVVFQSRALDADLSVAQNLAYHAALHGMGRRAARDRIAQVLAQVDLESRAGDRVSALSGGQQRRAEIARALIHRPDLLLLDEATVGLDVKSRAEVLALTRRLIASEGVSALWATHILDEIGPDDALVILHKGRVLQSGQAAAIAGPAGLTQTFLSLTGAAA</sequence>
<evidence type="ECO:0000256" key="1">
    <source>
        <dbReference type="ARBA" id="ARBA00005417"/>
    </source>
</evidence>
<name>A0A6L6HR42_9RHOB</name>
<dbReference type="SMART" id="SM00382">
    <property type="entry name" value="AAA"/>
    <property type="match status" value="1"/>
</dbReference>
<proteinExistence type="inferred from homology"/>